<evidence type="ECO:0000313" key="3">
    <source>
        <dbReference type="Ensembl" id="ENSOMYP00000000526.2"/>
    </source>
</evidence>
<dbReference type="Proteomes" id="UP000694395">
    <property type="component" value="Chromosome 2"/>
</dbReference>
<evidence type="ECO:0000256" key="1">
    <source>
        <dbReference type="SAM" id="MobiDB-lite"/>
    </source>
</evidence>
<dbReference type="GeneTree" id="ENSGT00390000007526"/>
<proteinExistence type="predicted"/>
<feature type="domain" description="Ribosomal protein eL8/eL30/eS12/Gadd45" evidence="2">
    <location>
        <begin position="237"/>
        <end position="304"/>
    </location>
</feature>
<protein>
    <submittedName>
        <fullName evidence="3">Ribonuclease P/MRP 38 subunit</fullName>
    </submittedName>
</protein>
<dbReference type="InterPro" id="IPR042848">
    <property type="entry name" value="Rpp38"/>
</dbReference>
<dbReference type="GO" id="GO:0000172">
    <property type="term" value="C:ribonuclease MRP complex"/>
    <property type="evidence" value="ECO:0007669"/>
    <property type="project" value="InterPro"/>
</dbReference>
<dbReference type="Pfam" id="PF01248">
    <property type="entry name" value="Ribosomal_L7Ae"/>
    <property type="match status" value="1"/>
</dbReference>
<accession>A0A8C7NCM4</accession>
<dbReference type="PANTHER" id="PTHR46948:SF1">
    <property type="entry name" value="RIBONUCLEASE P PROTEIN SUBUNIT P38"/>
    <property type="match status" value="1"/>
</dbReference>
<dbReference type="InterPro" id="IPR004038">
    <property type="entry name" value="Ribosomal_eL8/eL30/eS12/Gad45"/>
</dbReference>
<dbReference type="SUPFAM" id="SSF55315">
    <property type="entry name" value="L30e-like"/>
    <property type="match status" value="1"/>
</dbReference>
<dbReference type="Gene3D" id="3.30.1330.30">
    <property type="match status" value="1"/>
</dbReference>
<evidence type="ECO:0000313" key="4">
    <source>
        <dbReference type="Proteomes" id="UP000694395"/>
    </source>
</evidence>
<dbReference type="AlphaFoldDB" id="A0A8C7NCM4"/>
<evidence type="ECO:0000259" key="2">
    <source>
        <dbReference type="Pfam" id="PF01248"/>
    </source>
</evidence>
<dbReference type="Ensembl" id="ENSOMYT00000000631.2">
    <property type="protein sequence ID" value="ENSOMYP00000000526.2"/>
    <property type="gene ID" value="ENSOMYG00000000372.2"/>
</dbReference>
<dbReference type="GO" id="GO:0004526">
    <property type="term" value="F:ribonuclease P activity"/>
    <property type="evidence" value="ECO:0007669"/>
    <property type="project" value="TreeGrafter"/>
</dbReference>
<name>A0A8C7NCM4_ONCMY</name>
<sequence length="418" mass="45913">MMKITGLSHLFKWENLHNWWLTKYFFAPLYLSSRLLSTSAPLLHYLSLYSLSSPLPPGQSQNHSHSDAPPPQVHSSTVACSSTLAPPSLATLPLVIACDEVLEADVVVKALDAALAFEGPLPSVDVQIKMATPGKVSKKERKKQIPAKTSLNSPYRLQWSPLQSDDVHFILDTLKSKLSATGLEKKEVKGFRQWGKKRNKNPPTGHDSVAEPPQITLDTVTPECPVKPREQGWTDVAARRQLAIGINEVTKALERNQLRLVLVCKSVKPPHMTSHLIALCRTRGVAACQVPRLSESVAGLLGLKCVLALGFRQGDRNEDGTFSDTVEAIVPRVPALQVAWIPSPPSETGATVEGQVGEGTAAGQMEVEKREETRGQKRKIEDISPDITECPSCVLQPLKVKKIIPNPYKIRKPKTKKK</sequence>
<feature type="region of interest" description="Disordered" evidence="1">
    <location>
        <begin position="57"/>
        <end position="78"/>
    </location>
</feature>
<feature type="compositionally biased region" description="Basic and acidic residues" evidence="1">
    <location>
        <begin position="366"/>
        <end position="382"/>
    </location>
</feature>
<dbReference type="InterPro" id="IPR029064">
    <property type="entry name" value="Ribosomal_eL30-like_sf"/>
</dbReference>
<reference evidence="3" key="2">
    <citation type="submission" date="2025-08" db="UniProtKB">
        <authorList>
            <consortium name="Ensembl"/>
        </authorList>
    </citation>
    <scope>IDENTIFICATION</scope>
</reference>
<reference evidence="3" key="1">
    <citation type="submission" date="2020-07" db="EMBL/GenBank/DDBJ databases">
        <title>A long reads based de novo assembly of the rainbow trout Arlee double haploid line genome.</title>
        <authorList>
            <person name="Gao G."/>
            <person name="Palti Y."/>
        </authorList>
    </citation>
    <scope>NUCLEOTIDE SEQUENCE [LARGE SCALE GENOMIC DNA]</scope>
</reference>
<dbReference type="GO" id="GO:0005655">
    <property type="term" value="C:nucleolar ribonuclease P complex"/>
    <property type="evidence" value="ECO:0007669"/>
    <property type="project" value="InterPro"/>
</dbReference>
<feature type="region of interest" description="Disordered" evidence="1">
    <location>
        <begin position="346"/>
        <end position="382"/>
    </location>
</feature>
<feature type="region of interest" description="Disordered" evidence="1">
    <location>
        <begin position="193"/>
        <end position="212"/>
    </location>
</feature>
<dbReference type="GO" id="GO:0001682">
    <property type="term" value="P:tRNA 5'-leader removal"/>
    <property type="evidence" value="ECO:0007669"/>
    <property type="project" value="InterPro"/>
</dbReference>
<organism evidence="3 4">
    <name type="scientific">Oncorhynchus mykiss</name>
    <name type="common">Rainbow trout</name>
    <name type="synonym">Salmo gairdneri</name>
    <dbReference type="NCBI Taxonomy" id="8022"/>
    <lineage>
        <taxon>Eukaryota</taxon>
        <taxon>Metazoa</taxon>
        <taxon>Chordata</taxon>
        <taxon>Craniata</taxon>
        <taxon>Vertebrata</taxon>
        <taxon>Euteleostomi</taxon>
        <taxon>Actinopterygii</taxon>
        <taxon>Neopterygii</taxon>
        <taxon>Teleostei</taxon>
        <taxon>Protacanthopterygii</taxon>
        <taxon>Salmoniformes</taxon>
        <taxon>Salmonidae</taxon>
        <taxon>Salmoninae</taxon>
        <taxon>Oncorhynchus</taxon>
    </lineage>
</organism>
<keyword evidence="4" id="KW-1185">Reference proteome</keyword>
<dbReference type="PANTHER" id="PTHR46948">
    <property type="entry name" value="RIBONUCLEASE P PROTEIN SUBUNIT P38"/>
    <property type="match status" value="1"/>
</dbReference>
<dbReference type="GO" id="GO:0033204">
    <property type="term" value="F:ribonuclease P RNA binding"/>
    <property type="evidence" value="ECO:0007669"/>
    <property type="project" value="TreeGrafter"/>
</dbReference>
<dbReference type="GO" id="GO:0001650">
    <property type="term" value="C:fibrillar center"/>
    <property type="evidence" value="ECO:0007669"/>
    <property type="project" value="TreeGrafter"/>
</dbReference>
<reference evidence="3" key="3">
    <citation type="submission" date="2025-09" db="UniProtKB">
        <authorList>
            <consortium name="Ensembl"/>
        </authorList>
    </citation>
    <scope>IDENTIFICATION</scope>
</reference>